<dbReference type="SUPFAM" id="SSF56281">
    <property type="entry name" value="Metallo-hydrolase/oxidoreductase"/>
    <property type="match status" value="1"/>
</dbReference>
<comment type="caution">
    <text evidence="1">The sequence shown here is derived from an EMBL/GenBank/DDBJ whole genome shotgun (WGS) entry which is preliminary data.</text>
</comment>
<evidence type="ECO:0000313" key="1">
    <source>
        <dbReference type="EMBL" id="KAF8903078.1"/>
    </source>
</evidence>
<sequence length="91" mass="10246">MSNSYGFLHVVQAIHGDALMLEFDKGQSSVFMLVDGGPGQSYDRNGDDYSTTDNLFRLLTDLSNRSGQRRLEFIDTVVVTHDDEDHKNGMF</sequence>
<reference evidence="1" key="1">
    <citation type="submission" date="2020-11" db="EMBL/GenBank/DDBJ databases">
        <authorList>
            <consortium name="DOE Joint Genome Institute"/>
            <person name="Ahrendt S."/>
            <person name="Riley R."/>
            <person name="Andreopoulos W."/>
            <person name="LaButti K."/>
            <person name="Pangilinan J."/>
            <person name="Ruiz-duenas F.J."/>
            <person name="Barrasa J.M."/>
            <person name="Sanchez-Garcia M."/>
            <person name="Camarero S."/>
            <person name="Miyauchi S."/>
            <person name="Serrano A."/>
            <person name="Linde D."/>
            <person name="Babiker R."/>
            <person name="Drula E."/>
            <person name="Ayuso-Fernandez I."/>
            <person name="Pacheco R."/>
            <person name="Padilla G."/>
            <person name="Ferreira P."/>
            <person name="Barriuso J."/>
            <person name="Kellner H."/>
            <person name="Castanera R."/>
            <person name="Alfaro M."/>
            <person name="Ramirez L."/>
            <person name="Pisabarro A.G."/>
            <person name="Kuo A."/>
            <person name="Tritt A."/>
            <person name="Lipzen A."/>
            <person name="He G."/>
            <person name="Yan M."/>
            <person name="Ng V."/>
            <person name="Cullen D."/>
            <person name="Martin F."/>
            <person name="Rosso M.-N."/>
            <person name="Henrissat B."/>
            <person name="Hibbett D."/>
            <person name="Martinez A.T."/>
            <person name="Grigoriev I.V."/>
        </authorList>
    </citation>
    <scope>NUCLEOTIDE SEQUENCE</scope>
    <source>
        <strain evidence="1">AH 44721</strain>
    </source>
</reference>
<dbReference type="Gene3D" id="3.60.15.10">
    <property type="entry name" value="Ribonuclease Z/Hydroxyacylglutathione hydrolase-like"/>
    <property type="match status" value="1"/>
</dbReference>
<name>A0A9P5NSJ5_GYMJU</name>
<dbReference type="AlphaFoldDB" id="A0A9P5NSJ5"/>
<dbReference type="InterPro" id="IPR036866">
    <property type="entry name" value="RibonucZ/Hydroxyglut_hydro"/>
</dbReference>
<organism evidence="1 2">
    <name type="scientific">Gymnopilus junonius</name>
    <name type="common">Spectacular rustgill mushroom</name>
    <name type="synonym">Gymnopilus spectabilis subsp. junonius</name>
    <dbReference type="NCBI Taxonomy" id="109634"/>
    <lineage>
        <taxon>Eukaryota</taxon>
        <taxon>Fungi</taxon>
        <taxon>Dikarya</taxon>
        <taxon>Basidiomycota</taxon>
        <taxon>Agaricomycotina</taxon>
        <taxon>Agaricomycetes</taxon>
        <taxon>Agaricomycetidae</taxon>
        <taxon>Agaricales</taxon>
        <taxon>Agaricineae</taxon>
        <taxon>Hymenogastraceae</taxon>
        <taxon>Gymnopilus</taxon>
    </lineage>
</organism>
<evidence type="ECO:0000313" key="2">
    <source>
        <dbReference type="Proteomes" id="UP000724874"/>
    </source>
</evidence>
<accession>A0A9P5NSJ5</accession>
<dbReference type="EMBL" id="JADNYJ010000032">
    <property type="protein sequence ID" value="KAF8903078.1"/>
    <property type="molecule type" value="Genomic_DNA"/>
</dbReference>
<protein>
    <submittedName>
        <fullName evidence="1">Uncharacterized protein</fullName>
    </submittedName>
</protein>
<dbReference type="Proteomes" id="UP000724874">
    <property type="component" value="Unassembled WGS sequence"/>
</dbReference>
<proteinExistence type="predicted"/>
<keyword evidence="2" id="KW-1185">Reference proteome</keyword>
<gene>
    <name evidence="1" type="ORF">CPB84DRAFT_796659</name>
</gene>